<name>A0A0D0DCR0_9AGAM</name>
<evidence type="ECO:0000259" key="1">
    <source>
        <dbReference type="Pfam" id="PF14529"/>
    </source>
</evidence>
<dbReference type="HOGENOM" id="CLU_132777_0_0_1"/>
<dbReference type="EMBL" id="KN828296">
    <property type="protein sequence ID" value="KIK75160.1"/>
    <property type="molecule type" value="Genomic_DNA"/>
</dbReference>
<sequence>LISSALNTNSWSQLPFPSRDVVIIQLTGLYGKCMILNIYNNGKSPAILTLLATHLEDNIHQICPSSGNHMLWLGDFNCHHLMWEEERNAHLLTNRYLADTQPLIELLADYGMVMTLPKDLPTLESLATRNWTCPD</sequence>
<evidence type="ECO:0000313" key="3">
    <source>
        <dbReference type="Proteomes" id="UP000054538"/>
    </source>
</evidence>
<feature type="non-terminal residue" evidence="2">
    <location>
        <position position="1"/>
    </location>
</feature>
<protein>
    <recommendedName>
        <fullName evidence="1">Endonuclease/exonuclease/phosphatase domain-containing protein</fullName>
    </recommendedName>
</protein>
<dbReference type="InterPro" id="IPR005135">
    <property type="entry name" value="Endo/exonuclease/phosphatase"/>
</dbReference>
<dbReference type="Proteomes" id="UP000054538">
    <property type="component" value="Unassembled WGS sequence"/>
</dbReference>
<keyword evidence="3" id="KW-1185">Reference proteome</keyword>
<dbReference type="SUPFAM" id="SSF56219">
    <property type="entry name" value="DNase I-like"/>
    <property type="match status" value="1"/>
</dbReference>
<reference evidence="3" key="2">
    <citation type="submission" date="2015-01" db="EMBL/GenBank/DDBJ databases">
        <title>Evolutionary Origins and Diversification of the Mycorrhizal Mutualists.</title>
        <authorList>
            <consortium name="DOE Joint Genome Institute"/>
            <consortium name="Mycorrhizal Genomics Consortium"/>
            <person name="Kohler A."/>
            <person name="Kuo A."/>
            <person name="Nagy L.G."/>
            <person name="Floudas D."/>
            <person name="Copeland A."/>
            <person name="Barry K.W."/>
            <person name="Cichocki N."/>
            <person name="Veneault-Fourrey C."/>
            <person name="LaButti K."/>
            <person name="Lindquist E.A."/>
            <person name="Lipzen A."/>
            <person name="Lundell T."/>
            <person name="Morin E."/>
            <person name="Murat C."/>
            <person name="Riley R."/>
            <person name="Ohm R."/>
            <person name="Sun H."/>
            <person name="Tunlid A."/>
            <person name="Henrissat B."/>
            <person name="Grigoriev I.V."/>
            <person name="Hibbett D.S."/>
            <person name="Martin F."/>
        </authorList>
    </citation>
    <scope>NUCLEOTIDE SEQUENCE [LARGE SCALE GENOMIC DNA]</scope>
    <source>
        <strain evidence="3">Ve08.2h10</strain>
    </source>
</reference>
<feature type="non-terminal residue" evidence="2">
    <location>
        <position position="135"/>
    </location>
</feature>
<dbReference type="GO" id="GO:0003824">
    <property type="term" value="F:catalytic activity"/>
    <property type="evidence" value="ECO:0007669"/>
    <property type="project" value="InterPro"/>
</dbReference>
<dbReference type="InParanoid" id="A0A0D0DCR0"/>
<dbReference type="InterPro" id="IPR036691">
    <property type="entry name" value="Endo/exonu/phosph_ase_sf"/>
</dbReference>
<dbReference type="AlphaFoldDB" id="A0A0D0DCR0"/>
<dbReference type="Gene3D" id="3.60.10.10">
    <property type="entry name" value="Endonuclease/exonuclease/phosphatase"/>
    <property type="match status" value="1"/>
</dbReference>
<dbReference type="OrthoDB" id="2840473at2759"/>
<evidence type="ECO:0000313" key="2">
    <source>
        <dbReference type="EMBL" id="KIK75160.1"/>
    </source>
</evidence>
<reference evidence="2 3" key="1">
    <citation type="submission" date="2014-04" db="EMBL/GenBank/DDBJ databases">
        <authorList>
            <consortium name="DOE Joint Genome Institute"/>
            <person name="Kuo A."/>
            <person name="Kohler A."/>
            <person name="Jargeat P."/>
            <person name="Nagy L.G."/>
            <person name="Floudas D."/>
            <person name="Copeland A."/>
            <person name="Barry K.W."/>
            <person name="Cichocki N."/>
            <person name="Veneault-Fourrey C."/>
            <person name="LaButti K."/>
            <person name="Lindquist E.A."/>
            <person name="Lipzen A."/>
            <person name="Lundell T."/>
            <person name="Morin E."/>
            <person name="Murat C."/>
            <person name="Sun H."/>
            <person name="Tunlid A."/>
            <person name="Henrissat B."/>
            <person name="Grigoriev I.V."/>
            <person name="Hibbett D.S."/>
            <person name="Martin F."/>
            <person name="Nordberg H.P."/>
            <person name="Cantor M.N."/>
            <person name="Hua S.X."/>
        </authorList>
    </citation>
    <scope>NUCLEOTIDE SEQUENCE [LARGE SCALE GENOMIC DNA]</scope>
    <source>
        <strain evidence="2 3">Ve08.2h10</strain>
    </source>
</reference>
<gene>
    <name evidence="2" type="ORF">PAXRUDRAFT_38548</name>
</gene>
<proteinExistence type="predicted"/>
<dbReference type="Pfam" id="PF14529">
    <property type="entry name" value="Exo_endo_phos_2"/>
    <property type="match status" value="1"/>
</dbReference>
<feature type="domain" description="Endonuclease/exonuclease/phosphatase" evidence="1">
    <location>
        <begin position="35"/>
        <end position="127"/>
    </location>
</feature>
<organism evidence="2 3">
    <name type="scientific">Paxillus rubicundulus Ve08.2h10</name>
    <dbReference type="NCBI Taxonomy" id="930991"/>
    <lineage>
        <taxon>Eukaryota</taxon>
        <taxon>Fungi</taxon>
        <taxon>Dikarya</taxon>
        <taxon>Basidiomycota</taxon>
        <taxon>Agaricomycotina</taxon>
        <taxon>Agaricomycetes</taxon>
        <taxon>Agaricomycetidae</taxon>
        <taxon>Boletales</taxon>
        <taxon>Paxilineae</taxon>
        <taxon>Paxillaceae</taxon>
        <taxon>Paxillus</taxon>
    </lineage>
</organism>
<accession>A0A0D0DCR0</accession>